<dbReference type="Proteomes" id="UP001152622">
    <property type="component" value="Chromosome 13"/>
</dbReference>
<evidence type="ECO:0000313" key="1">
    <source>
        <dbReference type="EMBL" id="KAJ8344120.1"/>
    </source>
</evidence>
<keyword evidence="2" id="KW-1185">Reference proteome</keyword>
<gene>
    <name evidence="1" type="ORF">SKAU_G00314490</name>
</gene>
<proteinExistence type="predicted"/>
<name>A0A9Q1ESB3_SYNKA</name>
<organism evidence="1 2">
    <name type="scientific">Synaphobranchus kaupii</name>
    <name type="common">Kaup's arrowtooth eel</name>
    <dbReference type="NCBI Taxonomy" id="118154"/>
    <lineage>
        <taxon>Eukaryota</taxon>
        <taxon>Metazoa</taxon>
        <taxon>Chordata</taxon>
        <taxon>Craniata</taxon>
        <taxon>Vertebrata</taxon>
        <taxon>Euteleostomi</taxon>
        <taxon>Actinopterygii</taxon>
        <taxon>Neopterygii</taxon>
        <taxon>Teleostei</taxon>
        <taxon>Anguilliformes</taxon>
        <taxon>Synaphobranchidae</taxon>
        <taxon>Synaphobranchus</taxon>
    </lineage>
</organism>
<dbReference type="EMBL" id="JAINUF010000013">
    <property type="protein sequence ID" value="KAJ8344120.1"/>
    <property type="molecule type" value="Genomic_DNA"/>
</dbReference>
<comment type="caution">
    <text evidence="1">The sequence shown here is derived from an EMBL/GenBank/DDBJ whole genome shotgun (WGS) entry which is preliminary data.</text>
</comment>
<evidence type="ECO:0000313" key="2">
    <source>
        <dbReference type="Proteomes" id="UP001152622"/>
    </source>
</evidence>
<dbReference type="AlphaFoldDB" id="A0A9Q1ESB3"/>
<sequence>MNAEERWPLLVTLIRAEPHGPAALRLKGGCRLCPARRRGCALRGHKAPGQLGRDPTDLPLKVGLLSALQAKRPPPPLPPAPSHSQGEITLFIWGIIVSS</sequence>
<protein>
    <submittedName>
        <fullName evidence="1">Uncharacterized protein</fullName>
    </submittedName>
</protein>
<dbReference type="OrthoDB" id="10583589at2759"/>
<reference evidence="1" key="1">
    <citation type="journal article" date="2023" name="Science">
        <title>Genome structures resolve the early diversification of teleost fishes.</title>
        <authorList>
            <person name="Parey E."/>
            <person name="Louis A."/>
            <person name="Montfort J."/>
            <person name="Bouchez O."/>
            <person name="Roques C."/>
            <person name="Iampietro C."/>
            <person name="Lluch J."/>
            <person name="Castinel A."/>
            <person name="Donnadieu C."/>
            <person name="Desvignes T."/>
            <person name="Floi Bucao C."/>
            <person name="Jouanno E."/>
            <person name="Wen M."/>
            <person name="Mejri S."/>
            <person name="Dirks R."/>
            <person name="Jansen H."/>
            <person name="Henkel C."/>
            <person name="Chen W.J."/>
            <person name="Zahm M."/>
            <person name="Cabau C."/>
            <person name="Klopp C."/>
            <person name="Thompson A.W."/>
            <person name="Robinson-Rechavi M."/>
            <person name="Braasch I."/>
            <person name="Lecointre G."/>
            <person name="Bobe J."/>
            <person name="Postlethwait J.H."/>
            <person name="Berthelot C."/>
            <person name="Roest Crollius H."/>
            <person name="Guiguen Y."/>
        </authorList>
    </citation>
    <scope>NUCLEOTIDE SEQUENCE</scope>
    <source>
        <strain evidence="1">WJC10195</strain>
    </source>
</reference>
<accession>A0A9Q1ESB3</accession>